<evidence type="ECO:0000313" key="10">
    <source>
        <dbReference type="Proteomes" id="UP000001070"/>
    </source>
</evidence>
<dbReference type="GO" id="GO:0005637">
    <property type="term" value="C:nuclear inner membrane"/>
    <property type="evidence" value="ECO:0007669"/>
    <property type="project" value="UniProtKB-SubCell"/>
</dbReference>
<dbReference type="PANTHER" id="PTHR13428:SF12">
    <property type="entry name" value="INNER NUCLEAR MEMBRANE PROTEIN MAN1"/>
    <property type="match status" value="1"/>
</dbReference>
<proteinExistence type="predicted"/>
<gene>
    <name evidence="9" type="primary">Dgri\GH21715</name>
    <name evidence="9" type="ORF">Dgri_GH21715</name>
</gene>
<dbReference type="PhylomeDB" id="B4J6E1"/>
<evidence type="ECO:0000313" key="9">
    <source>
        <dbReference type="EMBL" id="EDW01942.1"/>
    </source>
</evidence>
<feature type="transmembrane region" description="Helical" evidence="7">
    <location>
        <begin position="236"/>
        <end position="259"/>
    </location>
</feature>
<dbReference type="InParanoid" id="B4J6E1"/>
<keyword evidence="4 7" id="KW-1133">Transmembrane helix</keyword>
<dbReference type="InterPro" id="IPR018996">
    <property type="entry name" value="Man1/Src1-like_C"/>
</dbReference>
<dbReference type="SUPFAM" id="SSF54928">
    <property type="entry name" value="RNA-binding domain, RBD"/>
    <property type="match status" value="1"/>
</dbReference>
<sequence>MPSEYWDRLSDVEIQGKLIQFGYPHCPVTETTRAVLIKKLQKHTRKEELKKGKIPNYVLHYNGDKPNTDAIPAPHTNSIERRPNLHENGLRNNKVDIGRTLQPSVYRKSDADVSPSLMAASRMYVPPPLLASDYENENDAHNLNAARKAYRKPLPYAADNSSSYIKLQHGKSNACDGGVVNRLLSFRDTSIQKKSISKDGYTVHASRSLIIKNGIVQKILTFDVKSFFKKPDVSQYIIPHVLIAILVIFLSMISVLYMAKKFDLSPITETDIKYTMCNGNDADFRGFSSSSQSQPTIKCINEDLYNKAIYISKELFKYLNERARLHHCISADHSAALDMNEFKKVLLSGNSNLQQNGNLHTKLLATQYLIAQNPQWMIKTITTTHNSSEQILSFELIEPSLPLKCIIRKKVTRFFTVIGLFLLVAAGCLSLYLLIVGYRLKQKESLLAIEQFTMDIINELVYRSTHTENSEVLINQLQEKFLPAHNRKKLSGCWNKALKNLEANDNILFGIVARNGEQLRTMTWNKNTANNEPSSTTTATTTKKKWQSSAFDNSNKIHNPPASCLKIRHMFDPSEINDPNLRQLMIDSILEKVGSHCKICDVQLDTQSCCVYIRCASEADAGIVHNEINGWWFDKRLISIKFLRIERYLNRFPKSLSESLYLKSSNVN</sequence>
<dbReference type="EMBL" id="CH916367">
    <property type="protein sequence ID" value="EDW01942.1"/>
    <property type="molecule type" value="Genomic_DNA"/>
</dbReference>
<feature type="transmembrane region" description="Helical" evidence="7">
    <location>
        <begin position="414"/>
        <end position="435"/>
    </location>
</feature>
<dbReference type="HOGENOM" id="CLU_011086_0_0_1"/>
<dbReference type="eggNOG" id="KOG0147">
    <property type="taxonomic scope" value="Eukaryota"/>
</dbReference>
<feature type="domain" description="LEM" evidence="8">
    <location>
        <begin position="3"/>
        <end position="47"/>
    </location>
</feature>
<evidence type="ECO:0000259" key="8">
    <source>
        <dbReference type="PROSITE" id="PS50954"/>
    </source>
</evidence>
<dbReference type="InterPro" id="IPR003887">
    <property type="entry name" value="LEM_dom"/>
</dbReference>
<dbReference type="Gene3D" id="1.10.10.1180">
    <property type="entry name" value="MAN1, winged-helix domain"/>
    <property type="match status" value="1"/>
</dbReference>
<dbReference type="GO" id="GO:0030514">
    <property type="term" value="P:negative regulation of BMP signaling pathway"/>
    <property type="evidence" value="ECO:0007669"/>
    <property type="project" value="TreeGrafter"/>
</dbReference>
<dbReference type="Pfam" id="PF03020">
    <property type="entry name" value="LEM"/>
    <property type="match status" value="1"/>
</dbReference>
<evidence type="ECO:0000256" key="7">
    <source>
        <dbReference type="SAM" id="Phobius"/>
    </source>
</evidence>
<dbReference type="SUPFAM" id="SSF63451">
    <property type="entry name" value="LEM domain"/>
    <property type="match status" value="1"/>
</dbReference>
<evidence type="ECO:0000256" key="3">
    <source>
        <dbReference type="ARBA" id="ARBA00022692"/>
    </source>
</evidence>
<dbReference type="Proteomes" id="UP000001070">
    <property type="component" value="Unassembled WGS sequence"/>
</dbReference>
<dbReference type="AlphaFoldDB" id="B4J6E1"/>
<evidence type="ECO:0000256" key="4">
    <source>
        <dbReference type="ARBA" id="ARBA00022989"/>
    </source>
</evidence>
<dbReference type="PROSITE" id="PS50954">
    <property type="entry name" value="LEM"/>
    <property type="match status" value="1"/>
</dbReference>
<dbReference type="SMART" id="SM00540">
    <property type="entry name" value="LEM"/>
    <property type="match status" value="1"/>
</dbReference>
<evidence type="ECO:0000256" key="5">
    <source>
        <dbReference type="ARBA" id="ARBA00023136"/>
    </source>
</evidence>
<dbReference type="GO" id="GO:0031490">
    <property type="term" value="F:chromatin DNA binding"/>
    <property type="evidence" value="ECO:0007669"/>
    <property type="project" value="TreeGrafter"/>
</dbReference>
<evidence type="ECO:0000256" key="6">
    <source>
        <dbReference type="ARBA" id="ARBA00023242"/>
    </source>
</evidence>
<keyword evidence="2" id="KW-0597">Phosphoprotein</keyword>
<dbReference type="InterPro" id="IPR012677">
    <property type="entry name" value="Nucleotide-bd_a/b_plait_sf"/>
</dbReference>
<dbReference type="InterPro" id="IPR035979">
    <property type="entry name" value="RBD_domain_sf"/>
</dbReference>
<comment type="subcellular location">
    <subcellularLocation>
        <location evidence="1">Nucleus inner membrane</location>
        <topology evidence="1">Multi-pass membrane protein</topology>
    </subcellularLocation>
</comment>
<dbReference type="Pfam" id="PF09402">
    <property type="entry name" value="MSC"/>
    <property type="match status" value="1"/>
</dbReference>
<evidence type="ECO:0000256" key="1">
    <source>
        <dbReference type="ARBA" id="ARBA00004473"/>
    </source>
</evidence>
<dbReference type="InterPro" id="IPR052277">
    <property type="entry name" value="INM_ESCRT-Associated"/>
</dbReference>
<reference evidence="9 10" key="1">
    <citation type="journal article" date="2007" name="Nature">
        <title>Evolution of genes and genomes on the Drosophila phylogeny.</title>
        <authorList>
            <consortium name="Drosophila 12 Genomes Consortium"/>
            <person name="Clark A.G."/>
            <person name="Eisen M.B."/>
            <person name="Smith D.R."/>
            <person name="Bergman C.M."/>
            <person name="Oliver B."/>
            <person name="Markow T.A."/>
            <person name="Kaufman T.C."/>
            <person name="Kellis M."/>
            <person name="Gelbart W."/>
            <person name="Iyer V.N."/>
            <person name="Pollard D.A."/>
            <person name="Sackton T.B."/>
            <person name="Larracuente A.M."/>
            <person name="Singh N.D."/>
            <person name="Abad J.P."/>
            <person name="Abt D.N."/>
            <person name="Adryan B."/>
            <person name="Aguade M."/>
            <person name="Akashi H."/>
            <person name="Anderson W.W."/>
            <person name="Aquadro C.F."/>
            <person name="Ardell D.H."/>
            <person name="Arguello R."/>
            <person name="Artieri C.G."/>
            <person name="Barbash D.A."/>
            <person name="Barker D."/>
            <person name="Barsanti P."/>
            <person name="Batterham P."/>
            <person name="Batzoglou S."/>
            <person name="Begun D."/>
            <person name="Bhutkar A."/>
            <person name="Blanco E."/>
            <person name="Bosak S.A."/>
            <person name="Bradley R.K."/>
            <person name="Brand A.D."/>
            <person name="Brent M.R."/>
            <person name="Brooks A.N."/>
            <person name="Brown R.H."/>
            <person name="Butlin R.K."/>
            <person name="Caggese C."/>
            <person name="Calvi B.R."/>
            <person name="Bernardo de Carvalho A."/>
            <person name="Caspi A."/>
            <person name="Castrezana S."/>
            <person name="Celniker S.E."/>
            <person name="Chang J.L."/>
            <person name="Chapple C."/>
            <person name="Chatterji S."/>
            <person name="Chinwalla A."/>
            <person name="Civetta A."/>
            <person name="Clifton S.W."/>
            <person name="Comeron J.M."/>
            <person name="Costello J.C."/>
            <person name="Coyne J.A."/>
            <person name="Daub J."/>
            <person name="David R.G."/>
            <person name="Delcher A.L."/>
            <person name="Delehaunty K."/>
            <person name="Do C.B."/>
            <person name="Ebling H."/>
            <person name="Edwards K."/>
            <person name="Eickbush T."/>
            <person name="Evans J.D."/>
            <person name="Filipski A."/>
            <person name="Findeiss S."/>
            <person name="Freyhult E."/>
            <person name="Fulton L."/>
            <person name="Fulton R."/>
            <person name="Garcia A.C."/>
            <person name="Gardiner A."/>
            <person name="Garfield D.A."/>
            <person name="Garvin B.E."/>
            <person name="Gibson G."/>
            <person name="Gilbert D."/>
            <person name="Gnerre S."/>
            <person name="Godfrey J."/>
            <person name="Good R."/>
            <person name="Gotea V."/>
            <person name="Gravely B."/>
            <person name="Greenberg A.J."/>
            <person name="Griffiths-Jones S."/>
            <person name="Gross S."/>
            <person name="Guigo R."/>
            <person name="Gustafson E.A."/>
            <person name="Haerty W."/>
            <person name="Hahn M.W."/>
            <person name="Halligan D.L."/>
            <person name="Halpern A.L."/>
            <person name="Halter G.M."/>
            <person name="Han M.V."/>
            <person name="Heger A."/>
            <person name="Hillier L."/>
            <person name="Hinrichs A.S."/>
            <person name="Holmes I."/>
            <person name="Hoskins R.A."/>
            <person name="Hubisz M.J."/>
            <person name="Hultmark D."/>
            <person name="Huntley M.A."/>
            <person name="Jaffe D.B."/>
            <person name="Jagadeeshan S."/>
            <person name="Jeck W.R."/>
            <person name="Johnson J."/>
            <person name="Jones C.D."/>
            <person name="Jordan W.C."/>
            <person name="Karpen G.H."/>
            <person name="Kataoka E."/>
            <person name="Keightley P.D."/>
            <person name="Kheradpour P."/>
            <person name="Kirkness E.F."/>
            <person name="Koerich L.B."/>
            <person name="Kristiansen K."/>
            <person name="Kudrna D."/>
            <person name="Kulathinal R.J."/>
            <person name="Kumar S."/>
            <person name="Kwok R."/>
            <person name="Lander E."/>
            <person name="Langley C.H."/>
            <person name="Lapoint R."/>
            <person name="Lazzaro B.P."/>
            <person name="Lee S.J."/>
            <person name="Levesque L."/>
            <person name="Li R."/>
            <person name="Lin C.F."/>
            <person name="Lin M.F."/>
            <person name="Lindblad-Toh K."/>
            <person name="Llopart A."/>
            <person name="Long M."/>
            <person name="Low L."/>
            <person name="Lozovsky E."/>
            <person name="Lu J."/>
            <person name="Luo M."/>
            <person name="Machado C.A."/>
            <person name="Makalowski W."/>
            <person name="Marzo M."/>
            <person name="Matsuda M."/>
            <person name="Matzkin L."/>
            <person name="McAllister B."/>
            <person name="McBride C.S."/>
            <person name="McKernan B."/>
            <person name="McKernan K."/>
            <person name="Mendez-Lago M."/>
            <person name="Minx P."/>
            <person name="Mollenhauer M.U."/>
            <person name="Montooth K."/>
            <person name="Mount S.M."/>
            <person name="Mu X."/>
            <person name="Myers E."/>
            <person name="Negre B."/>
            <person name="Newfeld S."/>
            <person name="Nielsen R."/>
            <person name="Noor M.A."/>
            <person name="O'Grady P."/>
            <person name="Pachter L."/>
            <person name="Papaceit M."/>
            <person name="Parisi M.J."/>
            <person name="Parisi M."/>
            <person name="Parts L."/>
            <person name="Pedersen J.S."/>
            <person name="Pesole G."/>
            <person name="Phillippy A.M."/>
            <person name="Ponting C.P."/>
            <person name="Pop M."/>
            <person name="Porcelli D."/>
            <person name="Powell J.R."/>
            <person name="Prohaska S."/>
            <person name="Pruitt K."/>
            <person name="Puig M."/>
            <person name="Quesneville H."/>
            <person name="Ram K.R."/>
            <person name="Rand D."/>
            <person name="Rasmussen M.D."/>
            <person name="Reed L.K."/>
            <person name="Reenan R."/>
            <person name="Reily A."/>
            <person name="Remington K.A."/>
            <person name="Rieger T.T."/>
            <person name="Ritchie M.G."/>
            <person name="Robin C."/>
            <person name="Rogers Y.H."/>
            <person name="Rohde C."/>
            <person name="Rozas J."/>
            <person name="Rubenfield M.J."/>
            <person name="Ruiz A."/>
            <person name="Russo S."/>
            <person name="Salzberg S.L."/>
            <person name="Sanchez-Gracia A."/>
            <person name="Saranga D.J."/>
            <person name="Sato H."/>
            <person name="Schaeffer S.W."/>
            <person name="Schatz M.C."/>
            <person name="Schlenke T."/>
            <person name="Schwartz R."/>
            <person name="Segarra C."/>
            <person name="Singh R.S."/>
            <person name="Sirot L."/>
            <person name="Sirota M."/>
            <person name="Sisneros N.B."/>
            <person name="Smith C.D."/>
            <person name="Smith T.F."/>
            <person name="Spieth J."/>
            <person name="Stage D.E."/>
            <person name="Stark A."/>
            <person name="Stephan W."/>
            <person name="Strausberg R.L."/>
            <person name="Strempel S."/>
            <person name="Sturgill D."/>
            <person name="Sutton G."/>
            <person name="Sutton G.G."/>
            <person name="Tao W."/>
            <person name="Teichmann S."/>
            <person name="Tobari Y.N."/>
            <person name="Tomimura Y."/>
            <person name="Tsolas J.M."/>
            <person name="Valente V.L."/>
            <person name="Venter E."/>
            <person name="Venter J.C."/>
            <person name="Vicario S."/>
            <person name="Vieira F.G."/>
            <person name="Vilella A.J."/>
            <person name="Villasante A."/>
            <person name="Walenz B."/>
            <person name="Wang J."/>
            <person name="Wasserman M."/>
            <person name="Watts T."/>
            <person name="Wilson D."/>
            <person name="Wilson R.K."/>
            <person name="Wing R.A."/>
            <person name="Wolfner M.F."/>
            <person name="Wong A."/>
            <person name="Wong G.K."/>
            <person name="Wu C.I."/>
            <person name="Wu G."/>
            <person name="Yamamoto D."/>
            <person name="Yang H.P."/>
            <person name="Yang S.P."/>
            <person name="Yorke J.A."/>
            <person name="Yoshida K."/>
            <person name="Zdobnov E."/>
            <person name="Zhang P."/>
            <person name="Zhang Y."/>
            <person name="Zimin A.V."/>
            <person name="Baldwin J."/>
            <person name="Abdouelleil A."/>
            <person name="Abdulkadir J."/>
            <person name="Abebe A."/>
            <person name="Abera B."/>
            <person name="Abreu J."/>
            <person name="Acer S.C."/>
            <person name="Aftuck L."/>
            <person name="Alexander A."/>
            <person name="An P."/>
            <person name="Anderson E."/>
            <person name="Anderson S."/>
            <person name="Arachi H."/>
            <person name="Azer M."/>
            <person name="Bachantsang P."/>
            <person name="Barry A."/>
            <person name="Bayul T."/>
            <person name="Berlin A."/>
            <person name="Bessette D."/>
            <person name="Bloom T."/>
            <person name="Blye J."/>
            <person name="Boguslavskiy L."/>
            <person name="Bonnet C."/>
            <person name="Boukhgalter B."/>
            <person name="Bourzgui I."/>
            <person name="Brown A."/>
            <person name="Cahill P."/>
            <person name="Channer S."/>
            <person name="Cheshatsang Y."/>
            <person name="Chuda L."/>
            <person name="Citroen M."/>
            <person name="Collymore A."/>
            <person name="Cooke P."/>
            <person name="Costello M."/>
            <person name="D'Aco K."/>
            <person name="Daza R."/>
            <person name="De Haan G."/>
            <person name="DeGray S."/>
            <person name="DeMaso C."/>
            <person name="Dhargay N."/>
            <person name="Dooley K."/>
            <person name="Dooley E."/>
            <person name="Doricent M."/>
            <person name="Dorje P."/>
            <person name="Dorjee K."/>
            <person name="Dupes A."/>
            <person name="Elong R."/>
            <person name="Falk J."/>
            <person name="Farina A."/>
            <person name="Faro S."/>
            <person name="Ferguson D."/>
            <person name="Fisher S."/>
            <person name="Foley C.D."/>
            <person name="Franke A."/>
            <person name="Friedrich D."/>
            <person name="Gadbois L."/>
            <person name="Gearin G."/>
            <person name="Gearin C.R."/>
            <person name="Giannoukos G."/>
            <person name="Goode T."/>
            <person name="Graham J."/>
            <person name="Grandbois E."/>
            <person name="Grewal S."/>
            <person name="Gyaltsen K."/>
            <person name="Hafez N."/>
            <person name="Hagos B."/>
            <person name="Hall J."/>
            <person name="Henson C."/>
            <person name="Hollinger A."/>
            <person name="Honan T."/>
            <person name="Huard M.D."/>
            <person name="Hughes L."/>
            <person name="Hurhula B."/>
            <person name="Husby M.E."/>
            <person name="Kamat A."/>
            <person name="Kanga B."/>
            <person name="Kashin S."/>
            <person name="Khazanovich D."/>
            <person name="Kisner P."/>
            <person name="Lance K."/>
            <person name="Lara M."/>
            <person name="Lee W."/>
            <person name="Lennon N."/>
            <person name="Letendre F."/>
            <person name="LeVine R."/>
            <person name="Lipovsky A."/>
            <person name="Liu X."/>
            <person name="Liu J."/>
            <person name="Liu S."/>
            <person name="Lokyitsang T."/>
            <person name="Lokyitsang Y."/>
            <person name="Lubonja R."/>
            <person name="Lui A."/>
            <person name="MacDonald P."/>
            <person name="Magnisalis V."/>
            <person name="Maru K."/>
            <person name="Matthews C."/>
            <person name="McCusker W."/>
            <person name="McDonough S."/>
            <person name="Mehta T."/>
            <person name="Meldrim J."/>
            <person name="Meneus L."/>
            <person name="Mihai O."/>
            <person name="Mihalev A."/>
            <person name="Mihova T."/>
            <person name="Mittelman R."/>
            <person name="Mlenga V."/>
            <person name="Montmayeur A."/>
            <person name="Mulrain L."/>
            <person name="Navidi A."/>
            <person name="Naylor J."/>
            <person name="Negash T."/>
            <person name="Nguyen T."/>
            <person name="Nguyen N."/>
            <person name="Nicol R."/>
            <person name="Norbu C."/>
            <person name="Norbu N."/>
            <person name="Novod N."/>
            <person name="O'Neill B."/>
            <person name="Osman S."/>
            <person name="Markiewicz E."/>
            <person name="Oyono O.L."/>
            <person name="Patti C."/>
            <person name="Phunkhang P."/>
            <person name="Pierre F."/>
            <person name="Priest M."/>
            <person name="Raghuraman S."/>
            <person name="Rege F."/>
            <person name="Reyes R."/>
            <person name="Rise C."/>
            <person name="Rogov P."/>
            <person name="Ross K."/>
            <person name="Ryan E."/>
            <person name="Settipalli S."/>
            <person name="Shea T."/>
            <person name="Sherpa N."/>
            <person name="Shi L."/>
            <person name="Shih D."/>
            <person name="Sparrow T."/>
            <person name="Spaulding J."/>
            <person name="Stalker J."/>
            <person name="Stange-Thomann N."/>
            <person name="Stavropoulos S."/>
            <person name="Stone C."/>
            <person name="Strader C."/>
            <person name="Tesfaye S."/>
            <person name="Thomson T."/>
            <person name="Thoulutsang Y."/>
            <person name="Thoulutsang D."/>
            <person name="Topham K."/>
            <person name="Topping I."/>
            <person name="Tsamla T."/>
            <person name="Vassiliev H."/>
            <person name="Vo A."/>
            <person name="Wangchuk T."/>
            <person name="Wangdi T."/>
            <person name="Weiand M."/>
            <person name="Wilkinson J."/>
            <person name="Wilson A."/>
            <person name="Yadav S."/>
            <person name="Young G."/>
            <person name="Yu Q."/>
            <person name="Zembek L."/>
            <person name="Zhong D."/>
            <person name="Zimmer A."/>
            <person name="Zwirko Z."/>
            <person name="Jaffe D.B."/>
            <person name="Alvarez P."/>
            <person name="Brockman W."/>
            <person name="Butler J."/>
            <person name="Chin C."/>
            <person name="Gnerre S."/>
            <person name="Grabherr M."/>
            <person name="Kleber M."/>
            <person name="Mauceli E."/>
            <person name="MacCallum I."/>
        </authorList>
    </citation>
    <scope>NUCLEOTIDE SEQUENCE [LARGE SCALE GENOMIC DNA]</scope>
    <source>
        <strain evidence="10">Tucson 15287-2541.00</strain>
    </source>
</reference>
<evidence type="ECO:0000256" key="2">
    <source>
        <dbReference type="ARBA" id="ARBA00022553"/>
    </source>
</evidence>
<dbReference type="Gene3D" id="1.10.720.40">
    <property type="match status" value="1"/>
</dbReference>
<accession>B4J6E1</accession>
<dbReference type="InterPro" id="IPR041885">
    <property type="entry name" value="MAN1_winged_helix_dom"/>
</dbReference>
<dbReference type="Gene3D" id="3.30.70.330">
    <property type="match status" value="1"/>
</dbReference>
<organism evidence="10">
    <name type="scientific">Drosophila grimshawi</name>
    <name type="common">Hawaiian fruit fly</name>
    <name type="synonym">Idiomyia grimshawi</name>
    <dbReference type="NCBI Taxonomy" id="7222"/>
    <lineage>
        <taxon>Eukaryota</taxon>
        <taxon>Metazoa</taxon>
        <taxon>Ecdysozoa</taxon>
        <taxon>Arthropoda</taxon>
        <taxon>Hexapoda</taxon>
        <taxon>Insecta</taxon>
        <taxon>Pterygota</taxon>
        <taxon>Neoptera</taxon>
        <taxon>Endopterygota</taxon>
        <taxon>Diptera</taxon>
        <taxon>Brachycera</taxon>
        <taxon>Muscomorpha</taxon>
        <taxon>Ephydroidea</taxon>
        <taxon>Drosophilidae</taxon>
        <taxon>Drosophila</taxon>
        <taxon>Hawaiian Drosophila</taxon>
    </lineage>
</organism>
<keyword evidence="6" id="KW-0539">Nucleus</keyword>
<name>B4J6E1_DROGR</name>
<dbReference type="InterPro" id="IPR011015">
    <property type="entry name" value="LEM/LEM-like_dom_sf"/>
</dbReference>
<keyword evidence="10" id="KW-1185">Reference proteome</keyword>
<keyword evidence="5 7" id="KW-0472">Membrane</keyword>
<dbReference type="OrthoDB" id="118234at2759"/>
<dbReference type="KEGG" id="dgr:6560630"/>
<dbReference type="CDD" id="cd12934">
    <property type="entry name" value="LEM"/>
    <property type="match status" value="1"/>
</dbReference>
<protein>
    <submittedName>
        <fullName evidence="9">GH21715</fullName>
    </submittedName>
</protein>
<dbReference type="OMA" id="DAGMIHN"/>
<keyword evidence="3 7" id="KW-0812">Transmembrane</keyword>
<dbReference type="FunCoup" id="B4J6E1">
    <property type="interactions" value="1576"/>
</dbReference>
<dbReference type="FunFam" id="3.30.70.330:FF:000695">
    <property type="entry name" value="Blast:CCR4-NOT transcription complex subunit 11"/>
    <property type="match status" value="1"/>
</dbReference>
<dbReference type="PANTHER" id="PTHR13428">
    <property type="entry name" value="INNER NUCLEAR MEMBRANE PROTEIN MAN1 LEM DOMAIN CONTAINING PROTEIN"/>
    <property type="match status" value="1"/>
</dbReference>
<dbReference type="GO" id="GO:0006998">
    <property type="term" value="P:nuclear envelope organization"/>
    <property type="evidence" value="ECO:0007669"/>
    <property type="project" value="TreeGrafter"/>
</dbReference>
<dbReference type="STRING" id="7222.B4J6E1"/>